<proteinExistence type="predicted"/>
<dbReference type="PANTHER" id="PTHR42951">
    <property type="entry name" value="METALLO-BETA-LACTAMASE DOMAIN-CONTAINING"/>
    <property type="match status" value="1"/>
</dbReference>
<reference evidence="3 4" key="1">
    <citation type="journal article" date="2021" name="Int. J. Syst. Evol. Microbiol.">
        <title>Novosphingobium decolorationis sp. nov., an aniline blue-decolourizing bacterium isolated from East Pacific sediment.</title>
        <authorList>
            <person name="Chen X."/>
            <person name="Dong B."/>
            <person name="Chen T."/>
            <person name="Ren N."/>
            <person name="Wang J."/>
            <person name="Xu Y."/>
            <person name="Yang J."/>
            <person name="Zhu S."/>
            <person name="Chen J."/>
        </authorList>
    </citation>
    <scope>NUCLEOTIDE SEQUENCE [LARGE SCALE GENOMIC DNA]</scope>
    <source>
        <strain evidence="3 4">502str22</strain>
    </source>
</reference>
<keyword evidence="4" id="KW-1185">Reference proteome</keyword>
<name>A0ABX8EDA1_9SPHN</name>
<evidence type="ECO:0000256" key="1">
    <source>
        <dbReference type="SAM" id="SignalP"/>
    </source>
</evidence>
<feature type="signal peptide" evidence="1">
    <location>
        <begin position="1"/>
        <end position="34"/>
    </location>
</feature>
<evidence type="ECO:0000313" key="4">
    <source>
        <dbReference type="Proteomes" id="UP000677126"/>
    </source>
</evidence>
<feature type="chain" id="PRO_5045541261" evidence="1">
    <location>
        <begin position="35"/>
        <end position="321"/>
    </location>
</feature>
<dbReference type="InterPro" id="IPR036866">
    <property type="entry name" value="RibonucZ/Hydroxyglut_hydro"/>
</dbReference>
<dbReference type="NCBIfam" id="NF033105">
    <property type="entry name" value="bla_subclass_B3"/>
    <property type="match status" value="1"/>
</dbReference>
<dbReference type="CDD" id="cd16315">
    <property type="entry name" value="EVM-1-like_MBL-B3"/>
    <property type="match status" value="1"/>
</dbReference>
<evidence type="ECO:0000259" key="2">
    <source>
        <dbReference type="SMART" id="SM00849"/>
    </source>
</evidence>
<gene>
    <name evidence="3" type="primary">bla</name>
    <name evidence="3" type="ORF">HT578_20910</name>
</gene>
<dbReference type="Pfam" id="PF00753">
    <property type="entry name" value="Lactamase_B"/>
    <property type="match status" value="1"/>
</dbReference>
<feature type="domain" description="Metallo-beta-lactamase" evidence="2">
    <location>
        <begin position="78"/>
        <end position="269"/>
    </location>
</feature>
<sequence length="321" mass="33696">MLPAPRAPIRRLRCTRLAVLGAGALALGAPHAFASTDDAPGARLEQTCAGRNGWAEPAPPARIAPETGIKAWYVGTCGITALLLDTGAGLVLLDSGVAEAAPLVLVNIRKLGFDPREVRWLLGSHEHHDHVGGHGALQRETGAHVAALAVAARSLTRGKITLEDPQRGVVSDFAPVRVDRILADGEGLAVGSLVFTPHATPAHTPGSTSWTIASRAPGAPAMTLAYVDSATTVSAESYRFRDHPDRVAQARAGFAVIAALPCDVLVTPHPSASDLFARLSGREALIDAQACARYAARASEYLDKRLSQERANDHQAEVPKS</sequence>
<dbReference type="InterPro" id="IPR001279">
    <property type="entry name" value="Metallo-B-lactamas"/>
</dbReference>
<dbReference type="InterPro" id="IPR050855">
    <property type="entry name" value="NDM-1-like"/>
</dbReference>
<evidence type="ECO:0000313" key="3">
    <source>
        <dbReference type="EMBL" id="QVM86374.1"/>
    </source>
</evidence>
<dbReference type="SMART" id="SM00849">
    <property type="entry name" value="Lactamase_B"/>
    <property type="match status" value="1"/>
</dbReference>
<accession>A0ABX8EDA1</accession>
<dbReference type="Gene3D" id="3.60.15.10">
    <property type="entry name" value="Ribonuclease Z/Hydroxyacylglutathione hydrolase-like"/>
    <property type="match status" value="1"/>
</dbReference>
<dbReference type="SUPFAM" id="SSF56281">
    <property type="entry name" value="Metallo-hydrolase/oxidoreductase"/>
    <property type="match status" value="1"/>
</dbReference>
<organism evidence="3 4">
    <name type="scientific">Novosphingobium decolorationis</name>
    <dbReference type="NCBI Taxonomy" id="2698673"/>
    <lineage>
        <taxon>Bacteria</taxon>
        <taxon>Pseudomonadati</taxon>
        <taxon>Pseudomonadota</taxon>
        <taxon>Alphaproteobacteria</taxon>
        <taxon>Sphingomonadales</taxon>
        <taxon>Sphingomonadaceae</taxon>
        <taxon>Novosphingobium</taxon>
    </lineage>
</organism>
<dbReference type="PANTHER" id="PTHR42951:SF17">
    <property type="entry name" value="METALLO-BETA-LACTAMASE DOMAIN-CONTAINING PROTEIN"/>
    <property type="match status" value="1"/>
</dbReference>
<protein>
    <submittedName>
        <fullName evidence="3">Subclass B3 metallo-beta-lactamase</fullName>
    </submittedName>
</protein>
<dbReference type="EMBL" id="CP054856">
    <property type="protein sequence ID" value="QVM86374.1"/>
    <property type="molecule type" value="Genomic_DNA"/>
</dbReference>
<dbReference type="Proteomes" id="UP000677126">
    <property type="component" value="Chromosome"/>
</dbReference>
<keyword evidence="1" id="KW-0732">Signal</keyword>